<feature type="domain" description="Histidine kinase" evidence="11">
    <location>
        <begin position="452"/>
        <end position="669"/>
    </location>
</feature>
<dbReference type="EC" id="2.7.13.3" evidence="3"/>
<dbReference type="InterPro" id="IPR036890">
    <property type="entry name" value="HATPase_C_sf"/>
</dbReference>
<dbReference type="Proteomes" id="UP000623419">
    <property type="component" value="Unassembled WGS sequence"/>
</dbReference>
<dbReference type="EMBL" id="BMKC01000003">
    <property type="protein sequence ID" value="GGA84324.1"/>
    <property type="molecule type" value="Genomic_DNA"/>
</dbReference>
<keyword evidence="8 10" id="KW-1133">Transmembrane helix</keyword>
<dbReference type="InterPro" id="IPR003661">
    <property type="entry name" value="HisK_dim/P_dom"/>
</dbReference>
<reference evidence="14" key="1">
    <citation type="journal article" date="2019" name="Int. J. Syst. Evol. Microbiol.">
        <title>The Global Catalogue of Microorganisms (GCM) 10K type strain sequencing project: providing services to taxonomists for standard genome sequencing and annotation.</title>
        <authorList>
            <consortium name="The Broad Institute Genomics Platform"/>
            <consortium name="The Broad Institute Genome Sequencing Center for Infectious Disease"/>
            <person name="Wu L."/>
            <person name="Ma J."/>
        </authorList>
    </citation>
    <scope>NUCLEOTIDE SEQUENCE [LARGE SCALE GENOMIC DNA]</scope>
    <source>
        <strain evidence="14">CGMCC 1.15905</strain>
    </source>
</reference>
<dbReference type="Pfam" id="PF00512">
    <property type="entry name" value="HisKA"/>
    <property type="match status" value="1"/>
</dbReference>
<evidence type="ECO:0000259" key="11">
    <source>
        <dbReference type="PROSITE" id="PS50109"/>
    </source>
</evidence>
<dbReference type="SMART" id="SM00387">
    <property type="entry name" value="HATPase_c"/>
    <property type="match status" value="1"/>
</dbReference>
<dbReference type="RefSeq" id="WP_188664396.1">
    <property type="nucleotide sequence ID" value="NZ_BMKC01000003.1"/>
</dbReference>
<dbReference type="Pfam" id="PF02518">
    <property type="entry name" value="HATPase_c"/>
    <property type="match status" value="1"/>
</dbReference>
<organism evidence="13 14">
    <name type="scientific">Arenimonas soli</name>
    <dbReference type="NCBI Taxonomy" id="2269504"/>
    <lineage>
        <taxon>Bacteria</taxon>
        <taxon>Pseudomonadati</taxon>
        <taxon>Pseudomonadota</taxon>
        <taxon>Gammaproteobacteria</taxon>
        <taxon>Lysobacterales</taxon>
        <taxon>Lysobacteraceae</taxon>
        <taxon>Arenimonas</taxon>
    </lineage>
</organism>
<dbReference type="InterPro" id="IPR003594">
    <property type="entry name" value="HATPase_dom"/>
</dbReference>
<evidence type="ECO:0000256" key="4">
    <source>
        <dbReference type="ARBA" id="ARBA00022553"/>
    </source>
</evidence>
<evidence type="ECO:0000313" key="13">
    <source>
        <dbReference type="EMBL" id="GGA84324.1"/>
    </source>
</evidence>
<feature type="domain" description="HAMP" evidence="12">
    <location>
        <begin position="390"/>
        <end position="444"/>
    </location>
</feature>
<dbReference type="SUPFAM" id="SSF55874">
    <property type="entry name" value="ATPase domain of HSP90 chaperone/DNA topoisomerase II/histidine kinase"/>
    <property type="match status" value="1"/>
</dbReference>
<dbReference type="InterPro" id="IPR003660">
    <property type="entry name" value="HAMP_dom"/>
</dbReference>
<evidence type="ECO:0000259" key="12">
    <source>
        <dbReference type="PROSITE" id="PS50885"/>
    </source>
</evidence>
<dbReference type="InterPro" id="IPR036097">
    <property type="entry name" value="HisK_dim/P_sf"/>
</dbReference>
<keyword evidence="5" id="KW-0808">Transferase</keyword>
<keyword evidence="14" id="KW-1185">Reference proteome</keyword>
<evidence type="ECO:0000256" key="5">
    <source>
        <dbReference type="ARBA" id="ARBA00022679"/>
    </source>
</evidence>
<dbReference type="GO" id="GO:0016301">
    <property type="term" value="F:kinase activity"/>
    <property type="evidence" value="ECO:0007669"/>
    <property type="project" value="UniProtKB-KW"/>
</dbReference>
<dbReference type="PROSITE" id="PS50885">
    <property type="entry name" value="HAMP"/>
    <property type="match status" value="1"/>
</dbReference>
<accession>A0ABQ1HNG2</accession>
<keyword evidence="7 13" id="KW-0418">Kinase</keyword>
<proteinExistence type="predicted"/>
<evidence type="ECO:0000256" key="9">
    <source>
        <dbReference type="ARBA" id="ARBA00023012"/>
    </source>
</evidence>
<dbReference type="PROSITE" id="PS50109">
    <property type="entry name" value="HIS_KIN"/>
    <property type="match status" value="1"/>
</dbReference>
<dbReference type="SMART" id="SM00388">
    <property type="entry name" value="HisKA"/>
    <property type="match status" value="1"/>
</dbReference>
<dbReference type="InterPro" id="IPR005467">
    <property type="entry name" value="His_kinase_dom"/>
</dbReference>
<dbReference type="Gene3D" id="3.30.565.10">
    <property type="entry name" value="Histidine kinase-like ATPase, C-terminal domain"/>
    <property type="match status" value="1"/>
</dbReference>
<protein>
    <recommendedName>
        <fullName evidence="3">histidine kinase</fullName>
        <ecNumber evidence="3">2.7.13.3</ecNumber>
    </recommendedName>
</protein>
<evidence type="ECO:0000256" key="2">
    <source>
        <dbReference type="ARBA" id="ARBA00004370"/>
    </source>
</evidence>
<dbReference type="SMART" id="SM00304">
    <property type="entry name" value="HAMP"/>
    <property type="match status" value="2"/>
</dbReference>
<evidence type="ECO:0000256" key="3">
    <source>
        <dbReference type="ARBA" id="ARBA00012438"/>
    </source>
</evidence>
<gene>
    <name evidence="13" type="ORF">GCM10011521_23390</name>
</gene>
<dbReference type="CDD" id="cd00082">
    <property type="entry name" value="HisKA"/>
    <property type="match status" value="1"/>
</dbReference>
<name>A0ABQ1HNG2_9GAMM</name>
<dbReference type="PANTHER" id="PTHR45436:SF5">
    <property type="entry name" value="SENSOR HISTIDINE KINASE TRCS"/>
    <property type="match status" value="1"/>
</dbReference>
<evidence type="ECO:0000256" key="10">
    <source>
        <dbReference type="SAM" id="Phobius"/>
    </source>
</evidence>
<dbReference type="PANTHER" id="PTHR45436">
    <property type="entry name" value="SENSOR HISTIDINE KINASE YKOH"/>
    <property type="match status" value="1"/>
</dbReference>
<evidence type="ECO:0000256" key="8">
    <source>
        <dbReference type="ARBA" id="ARBA00022989"/>
    </source>
</evidence>
<dbReference type="InterPro" id="IPR050428">
    <property type="entry name" value="TCS_sensor_his_kinase"/>
</dbReference>
<keyword evidence="4" id="KW-0597">Phosphoprotein</keyword>
<feature type="transmembrane region" description="Helical" evidence="10">
    <location>
        <begin position="366"/>
        <end position="390"/>
    </location>
</feature>
<dbReference type="SUPFAM" id="SSF47384">
    <property type="entry name" value="Homodimeric domain of signal transducing histidine kinase"/>
    <property type="match status" value="1"/>
</dbReference>
<comment type="subcellular location">
    <subcellularLocation>
        <location evidence="2">Membrane</location>
    </subcellularLocation>
</comment>
<keyword evidence="10" id="KW-0472">Membrane</keyword>
<sequence length="669" mass="72217">MSLRAKLLLVALSILALPWAGWQFVRQMETLLRQGQEQALLASADALARGIAVRPGGLPAAGESWFVHPLDFAPRLDGDASDWRGATAVPLVFGGPKPWVRVVAGRASERLHLWISVDDASPQRGDAHWPADLAFDRLHLRVLGRGGELALRLANAGPGELRVAGEDGLPPPVRVEGAWREREGGYDVELALPQDFSVRAIGLRVQDVDAGGAIRSAGTLDGAGLVRPAPLHGVLASLEPVLQALAPEGMRVRVADRDGWVLARAGELRADQSEEDILPWRRGIYRALLFRDVTATANEPPTARRLLRAEVARAVAGAPAVAWRRDPAGARLLLSAAVPLEVAGQVRGAVLIERSNSEVLLLTDQAFSGLLGVSLVAFLASGGIILLFATRLGQRIRRLRDAAEHALDREGRVTPFPRTSARDEIGDLSRSFARLLDQVAAYTDYLRSLSGKLSHELNTPLAIVRTSLDNLDDARLDPQARVVVARARDGVERMGHLVRTMSEVTRIEHAIEAAEAEDLDLRALLQGCADAYEALLAPRSLRLDLPPGPLPLRAAPDLLVQALDKLVDNARGFTSERGWVRLSATREQGGVRIALANQGPLLPEAMRGRLFDSLVSLRDSSQRAEGAAHLGFGLYVVRLVADLHRGHAEAHNLPAGDGVEFVLHLRGMP</sequence>
<dbReference type="Gene3D" id="1.10.287.130">
    <property type="match status" value="1"/>
</dbReference>
<comment type="caution">
    <text evidence="13">The sequence shown here is derived from an EMBL/GenBank/DDBJ whole genome shotgun (WGS) entry which is preliminary data.</text>
</comment>
<keyword evidence="6 10" id="KW-0812">Transmembrane</keyword>
<comment type="catalytic activity">
    <reaction evidence="1">
        <text>ATP + protein L-histidine = ADP + protein N-phospho-L-histidine.</text>
        <dbReference type="EC" id="2.7.13.3"/>
    </reaction>
</comment>
<dbReference type="Gene3D" id="6.10.340.10">
    <property type="match status" value="1"/>
</dbReference>
<evidence type="ECO:0000256" key="7">
    <source>
        <dbReference type="ARBA" id="ARBA00022777"/>
    </source>
</evidence>
<evidence type="ECO:0000256" key="1">
    <source>
        <dbReference type="ARBA" id="ARBA00000085"/>
    </source>
</evidence>
<dbReference type="CDD" id="cd00075">
    <property type="entry name" value="HATPase"/>
    <property type="match status" value="1"/>
</dbReference>
<keyword evidence="9" id="KW-0902">Two-component regulatory system</keyword>
<evidence type="ECO:0000256" key="6">
    <source>
        <dbReference type="ARBA" id="ARBA00022692"/>
    </source>
</evidence>
<evidence type="ECO:0000313" key="14">
    <source>
        <dbReference type="Proteomes" id="UP000623419"/>
    </source>
</evidence>